<dbReference type="InterPro" id="IPR035085">
    <property type="entry name" value="Urocanase_Rossmann-like"/>
</dbReference>
<evidence type="ECO:0000259" key="1">
    <source>
        <dbReference type="Pfam" id="PF01175"/>
    </source>
</evidence>
<evidence type="ECO:0000313" key="3">
    <source>
        <dbReference type="EMBL" id="TMS38991.1"/>
    </source>
</evidence>
<dbReference type="PANTHER" id="PTHR12216:SF3">
    <property type="entry name" value="UROCANATE HYDRATASE"/>
    <property type="match status" value="1"/>
</dbReference>
<gene>
    <name evidence="3" type="ORF">L596_005599</name>
</gene>
<dbReference type="EMBL" id="AZBU02000001">
    <property type="protein sequence ID" value="TMS38991.1"/>
    <property type="molecule type" value="Genomic_DNA"/>
</dbReference>
<dbReference type="InterPro" id="IPR023636">
    <property type="entry name" value="Urocanase_CS"/>
</dbReference>
<dbReference type="InterPro" id="IPR036190">
    <property type="entry name" value="Urocanase_sf"/>
</dbReference>
<dbReference type="Proteomes" id="UP000298663">
    <property type="component" value="Chromosome X"/>
</dbReference>
<protein>
    <recommendedName>
        <fullName evidence="5">Urocanase C-terminal domain-containing protein</fullName>
    </recommendedName>
</protein>
<dbReference type="FunFam" id="3.40.1770.10:FF:000003">
    <property type="entry name" value="Urocanate hydratase 1"/>
    <property type="match status" value="1"/>
</dbReference>
<dbReference type="EMBL" id="CM016762">
    <property type="protein sequence ID" value="TMS38991.1"/>
    <property type="molecule type" value="Genomic_DNA"/>
</dbReference>
<evidence type="ECO:0000313" key="4">
    <source>
        <dbReference type="Proteomes" id="UP000298663"/>
    </source>
</evidence>
<dbReference type="PANTHER" id="PTHR12216">
    <property type="entry name" value="UROCANATE HYDRATASE"/>
    <property type="match status" value="1"/>
</dbReference>
<dbReference type="SUPFAM" id="SSF111326">
    <property type="entry name" value="Urocanase"/>
    <property type="match status" value="1"/>
</dbReference>
<reference evidence="3 4" key="2">
    <citation type="journal article" date="2019" name="G3 (Bethesda)">
        <title>Hybrid Assembly of the Genome of the Entomopathogenic Nematode Steinernema carpocapsae Identifies the X-Chromosome.</title>
        <authorList>
            <person name="Serra L."/>
            <person name="Macchietto M."/>
            <person name="Macias-Munoz A."/>
            <person name="McGill C.J."/>
            <person name="Rodriguez I.M."/>
            <person name="Rodriguez B."/>
            <person name="Murad R."/>
            <person name="Mortazavi A."/>
        </authorList>
    </citation>
    <scope>NUCLEOTIDE SEQUENCE [LARGE SCALE GENOMIC DNA]</scope>
    <source>
        <strain evidence="3 4">ALL</strain>
    </source>
</reference>
<dbReference type="OrthoDB" id="5852511at2759"/>
<keyword evidence="4" id="KW-1185">Reference proteome</keyword>
<dbReference type="Pfam" id="PF17392">
    <property type="entry name" value="Urocanase_C"/>
    <property type="match status" value="1"/>
</dbReference>
<proteinExistence type="predicted"/>
<sequence length="308" mass="34054">MAVNGEEFQKRVKASLLRHIKAIEKLVARGLYFWDYGNAFLIECQRAGADLLAEGATDSKSFKYPSYFQHIMGDIFSMGFGPFRWVCTSGNPADLKKTDEIAAQVIKDLSKLNVPKGVLQQYEDNRHWIENAEKHQLVVGTQARILYSDQQGRSSIALAFNKAVKDGLVSAPIVISRDHHDVSGTDSPYRETANITDGSAYCADMAIQNVIGDALRGATWVSIHNGGGVGWGDVINGGFGMFLDGSEDAARRAEAMLNWDVANGVSRRSWSGNDCAYEAIERTQQRVQGLRVTMPNRIEDETVLENLF</sequence>
<dbReference type="GO" id="GO:0006548">
    <property type="term" value="P:L-histidine catabolic process"/>
    <property type="evidence" value="ECO:0007669"/>
    <property type="project" value="TreeGrafter"/>
</dbReference>
<dbReference type="InterPro" id="IPR023637">
    <property type="entry name" value="Urocanase-like"/>
</dbReference>
<comment type="caution">
    <text evidence="3">The sequence shown here is derived from an EMBL/GenBank/DDBJ whole genome shotgun (WGS) entry which is preliminary data.</text>
</comment>
<name>A0A4U8UZL1_STECR</name>
<dbReference type="Pfam" id="PF01175">
    <property type="entry name" value="Urocanase"/>
    <property type="match status" value="1"/>
</dbReference>
<dbReference type="InterPro" id="IPR035401">
    <property type="entry name" value="Urocanase_C"/>
</dbReference>
<organism evidence="3 4">
    <name type="scientific">Steinernema carpocapsae</name>
    <name type="common">Entomopathogenic nematode</name>
    <dbReference type="NCBI Taxonomy" id="34508"/>
    <lineage>
        <taxon>Eukaryota</taxon>
        <taxon>Metazoa</taxon>
        <taxon>Ecdysozoa</taxon>
        <taxon>Nematoda</taxon>
        <taxon>Chromadorea</taxon>
        <taxon>Rhabditida</taxon>
        <taxon>Tylenchina</taxon>
        <taxon>Panagrolaimomorpha</taxon>
        <taxon>Strongyloidoidea</taxon>
        <taxon>Steinernematidae</taxon>
        <taxon>Steinernema</taxon>
    </lineage>
</organism>
<dbReference type="AlphaFoldDB" id="A0A4U8UZL1"/>
<evidence type="ECO:0008006" key="5">
    <source>
        <dbReference type="Google" id="ProtNLM"/>
    </source>
</evidence>
<reference evidence="3 4" key="1">
    <citation type="journal article" date="2015" name="Genome Biol.">
        <title>Comparative genomics of Steinernema reveals deeply conserved gene regulatory networks.</title>
        <authorList>
            <person name="Dillman A.R."/>
            <person name="Macchietto M."/>
            <person name="Porter C.F."/>
            <person name="Rogers A."/>
            <person name="Williams B."/>
            <person name="Antoshechkin I."/>
            <person name="Lee M.M."/>
            <person name="Goodwin Z."/>
            <person name="Lu X."/>
            <person name="Lewis E.E."/>
            <person name="Goodrich-Blair H."/>
            <person name="Stock S.P."/>
            <person name="Adams B.J."/>
            <person name="Sternberg P.W."/>
            <person name="Mortazavi A."/>
        </authorList>
    </citation>
    <scope>NUCLEOTIDE SEQUENCE [LARGE SCALE GENOMIC DNA]</scope>
    <source>
        <strain evidence="3 4">ALL</strain>
    </source>
</reference>
<dbReference type="STRING" id="34508.A0A4U8UZL1"/>
<feature type="domain" description="Urocanase Rossmann-like" evidence="1">
    <location>
        <begin position="4"/>
        <end position="71"/>
    </location>
</feature>
<feature type="domain" description="Urocanase C-terminal" evidence="2">
    <location>
        <begin position="74"/>
        <end position="281"/>
    </location>
</feature>
<dbReference type="GO" id="GO:0016153">
    <property type="term" value="F:urocanate hydratase activity"/>
    <property type="evidence" value="ECO:0007669"/>
    <property type="project" value="InterPro"/>
</dbReference>
<dbReference type="Gene3D" id="3.40.1770.10">
    <property type="entry name" value="Urocanase superfamily"/>
    <property type="match status" value="1"/>
</dbReference>
<dbReference type="PROSITE" id="PS01233">
    <property type="entry name" value="UROCANASE"/>
    <property type="match status" value="1"/>
</dbReference>
<evidence type="ECO:0000259" key="2">
    <source>
        <dbReference type="Pfam" id="PF17392"/>
    </source>
</evidence>
<accession>A0A4U8UZL1</accession>